<dbReference type="AlphaFoldDB" id="A0A329U5A2"/>
<dbReference type="EMBL" id="PRLD01000010">
    <property type="protein sequence ID" value="RAW56595.1"/>
    <property type="molecule type" value="Genomic_DNA"/>
</dbReference>
<evidence type="ECO:0000313" key="1">
    <source>
        <dbReference type="EMBL" id="RAW56595.1"/>
    </source>
</evidence>
<dbReference type="Proteomes" id="UP000251281">
    <property type="component" value="Unassembled WGS sequence"/>
</dbReference>
<protein>
    <submittedName>
        <fullName evidence="1">Uncharacterized protein</fullName>
    </submittedName>
</protein>
<evidence type="ECO:0000313" key="2">
    <source>
        <dbReference type="Proteomes" id="UP000251281"/>
    </source>
</evidence>
<name>A0A329U5A2_9FIRM</name>
<accession>A0A329U5A2</accession>
<comment type="caution">
    <text evidence="1">The sequence shown here is derived from an EMBL/GenBank/DDBJ whole genome shotgun (WGS) entry which is preliminary data.</text>
</comment>
<reference evidence="1 2" key="1">
    <citation type="submission" date="2018-02" db="EMBL/GenBank/DDBJ databases">
        <title>Complete genome sequencing of Faecalibacterium prausnitzii strains isolated from the human gut.</title>
        <authorList>
            <person name="Fitzgerald B.C."/>
            <person name="Shkoporov A.N."/>
            <person name="Ross P.R."/>
            <person name="Hill C."/>
        </authorList>
    </citation>
    <scope>NUCLEOTIDE SEQUENCE [LARGE SCALE GENOMIC DNA]</scope>
    <source>
        <strain evidence="1 2">APC923/51-1</strain>
    </source>
</reference>
<organism evidence="1 2">
    <name type="scientific">Faecalibacterium prausnitzii</name>
    <dbReference type="NCBI Taxonomy" id="853"/>
    <lineage>
        <taxon>Bacteria</taxon>
        <taxon>Bacillati</taxon>
        <taxon>Bacillota</taxon>
        <taxon>Clostridia</taxon>
        <taxon>Eubacteriales</taxon>
        <taxon>Oscillospiraceae</taxon>
        <taxon>Faecalibacterium</taxon>
    </lineage>
</organism>
<gene>
    <name evidence="1" type="ORF">C4N24_10810</name>
</gene>
<sequence>MSGQSPSILLRKTVLSLKVPTGDFIAALRFANANLSGQSPSILLRKTVLSLKSPTGAFIVLLRSTNANFQISLCK</sequence>
<proteinExistence type="predicted"/>